<reference evidence="1 2" key="1">
    <citation type="submission" date="2016-11" db="EMBL/GenBank/DDBJ databases">
        <title>Genomic analysis of Caldithrix abyssi and proposal of a novel bacterial phylum Caldithrichaeota.</title>
        <authorList>
            <person name="Kublanov I."/>
            <person name="Sigalova O."/>
            <person name="Gavrilov S."/>
            <person name="Lebedinsky A."/>
            <person name="Ivanova N."/>
            <person name="Daum C."/>
            <person name="Reddy T."/>
            <person name="Klenk H.P."/>
            <person name="Goker M."/>
            <person name="Reva O."/>
            <person name="Miroshnichenko M."/>
            <person name="Kyprides N."/>
            <person name="Woyke T."/>
            <person name="Gelfand M."/>
        </authorList>
    </citation>
    <scope>NUCLEOTIDE SEQUENCE [LARGE SCALE GENOMIC DNA]</scope>
    <source>
        <strain evidence="1 2">LF13</strain>
    </source>
</reference>
<dbReference type="EMBL" id="CP018099">
    <property type="protein sequence ID" value="APF20855.1"/>
    <property type="molecule type" value="Genomic_DNA"/>
</dbReference>
<sequence>MLLAWRRFVWYFVTGRLTQFVQAFNRSLNQTPKRGRCFERFV</sequence>
<dbReference type="Proteomes" id="UP000183868">
    <property type="component" value="Chromosome"/>
</dbReference>
<dbReference type="KEGG" id="caby:Cabys_4110"/>
<organism evidence="1 2">
    <name type="scientific">Caldithrix abyssi DSM 13497</name>
    <dbReference type="NCBI Taxonomy" id="880073"/>
    <lineage>
        <taxon>Bacteria</taxon>
        <taxon>Pseudomonadati</taxon>
        <taxon>Calditrichota</taxon>
        <taxon>Calditrichia</taxon>
        <taxon>Calditrichales</taxon>
        <taxon>Calditrichaceae</taxon>
        <taxon>Caldithrix</taxon>
    </lineage>
</organism>
<proteinExistence type="predicted"/>
<evidence type="ECO:0000313" key="2">
    <source>
        <dbReference type="Proteomes" id="UP000183868"/>
    </source>
</evidence>
<dbReference type="AlphaFoldDB" id="A0A1J1CDV1"/>
<name>A0A1J1CDV1_CALAY</name>
<accession>A0A1J1CDV1</accession>
<gene>
    <name evidence="1" type="ORF">Cabys_4110</name>
</gene>
<protein>
    <submittedName>
        <fullName evidence="1">Uncharacterized protein</fullName>
    </submittedName>
</protein>
<evidence type="ECO:0000313" key="1">
    <source>
        <dbReference type="EMBL" id="APF20855.1"/>
    </source>
</evidence>